<dbReference type="AlphaFoldDB" id="A0A1B2A9X2"/>
<dbReference type="EMBL" id="CP016591">
    <property type="protein sequence ID" value="ANY18878.1"/>
    <property type="molecule type" value="Genomic_DNA"/>
</dbReference>
<protein>
    <submittedName>
        <fullName evidence="5">UDP-glucose:undecaprenyl-phosphate glucose-1-phosphate transferase</fullName>
        <ecNumber evidence="5">2.7.8.31</ecNumber>
    </submittedName>
</protein>
<feature type="domain" description="Bacterial sugar transferase" evidence="4">
    <location>
        <begin position="265"/>
        <end position="452"/>
    </location>
</feature>
<keyword evidence="3" id="KW-0812">Transmembrane</keyword>
<feature type="transmembrane region" description="Helical" evidence="3">
    <location>
        <begin position="117"/>
        <end position="140"/>
    </location>
</feature>
<keyword evidence="2" id="KW-0270">Exopolysaccharide synthesis</keyword>
<keyword evidence="5" id="KW-0808">Transferase</keyword>
<dbReference type="OrthoDB" id="9808602at2"/>
<keyword evidence="6" id="KW-1185">Reference proteome</keyword>
<accession>A0A1B2A9X2</accession>
<dbReference type="PANTHER" id="PTHR30576:SF0">
    <property type="entry name" value="UNDECAPRENYL-PHOSPHATE N-ACETYLGALACTOSAMINYL 1-PHOSPHATE TRANSFERASE-RELATED"/>
    <property type="match status" value="1"/>
</dbReference>
<dbReference type="GO" id="GO:0089702">
    <property type="term" value="F:undecaprenyl-phosphate glucose phosphotransferase activity"/>
    <property type="evidence" value="ECO:0007669"/>
    <property type="project" value="UniProtKB-EC"/>
</dbReference>
<organism evidence="5 6">
    <name type="scientific">Tsuneonella dongtanensis</name>
    <dbReference type="NCBI Taxonomy" id="692370"/>
    <lineage>
        <taxon>Bacteria</taxon>
        <taxon>Pseudomonadati</taxon>
        <taxon>Pseudomonadota</taxon>
        <taxon>Alphaproteobacteria</taxon>
        <taxon>Sphingomonadales</taxon>
        <taxon>Erythrobacteraceae</taxon>
        <taxon>Tsuneonella</taxon>
    </lineage>
</organism>
<name>A0A1B2A9X2_9SPHN</name>
<evidence type="ECO:0000259" key="4">
    <source>
        <dbReference type="Pfam" id="PF02397"/>
    </source>
</evidence>
<evidence type="ECO:0000256" key="2">
    <source>
        <dbReference type="ARBA" id="ARBA00023169"/>
    </source>
</evidence>
<dbReference type="PANTHER" id="PTHR30576">
    <property type="entry name" value="COLANIC BIOSYNTHESIS UDP-GLUCOSE LIPID CARRIER TRANSFERASE"/>
    <property type="match status" value="1"/>
</dbReference>
<keyword evidence="3" id="KW-1133">Transmembrane helix</keyword>
<dbReference type="KEGG" id="ado:A6F68_00343"/>
<evidence type="ECO:0000313" key="5">
    <source>
        <dbReference type="EMBL" id="ANY18878.1"/>
    </source>
</evidence>
<feature type="transmembrane region" description="Helical" evidence="3">
    <location>
        <begin position="267"/>
        <end position="291"/>
    </location>
</feature>
<proteinExistence type="inferred from homology"/>
<comment type="similarity">
    <text evidence="1">Belongs to the bacterial sugar transferase family.</text>
</comment>
<feature type="transmembrane region" description="Helical" evidence="3">
    <location>
        <begin position="63"/>
        <end position="80"/>
    </location>
</feature>
<sequence length="458" mass="50828">MNAPTKVFIGDKHVGGPLARSLEQRRVRYYLAMVVLDVAILLAAFALVEMAYLGRVKLLEGQLLLPLYLTLALYTPTYSIRSLQDWRFAGRTALAALALSAALLLFVMFYAKATAEFSRVIFTGSLALSAALLGASRYALTRSIRRRWGPSVTNKLLVLAGGPTIDWPNAIVIDAAESRIVPNPGDPRSLDRLGRCLLNMDRVVVSCLYEQRSQWSQALRAAGVRGEIVTDRLDELAPIGLSVEDGWRALVVSTGPLGLRQRVMKRVFDIVVATVALVVTAPIFLATAIAIKLEDGGPVLFVQRRLGRGNRFFDMLKFRSMQQTHSDFAGVRSAARDDDRVTRVGRFIRRTSIDELPQFINVLRGEMSVVGPRPHALGSQVGDKLFWEVDRQYWDRHTLKPGITGLAQIRGHRGATDEKRDLTDRLAADLEYIAGWSLWGDAWIVVRTLGVVAHPRAF</sequence>
<feature type="transmembrane region" description="Helical" evidence="3">
    <location>
        <begin position="92"/>
        <end position="111"/>
    </location>
</feature>
<evidence type="ECO:0000256" key="3">
    <source>
        <dbReference type="SAM" id="Phobius"/>
    </source>
</evidence>
<evidence type="ECO:0000313" key="6">
    <source>
        <dbReference type="Proteomes" id="UP000092932"/>
    </source>
</evidence>
<reference evidence="5 6" key="1">
    <citation type="submission" date="2016-07" db="EMBL/GenBank/DDBJ databases">
        <title>Complete genome sequence of Altererythrobacter dongtanensis KCTC 22672, a type strain with esterase isolated from tidal flat.</title>
        <authorList>
            <person name="Cheng H."/>
            <person name="Wu Y.-H."/>
            <person name="Zhou P."/>
            <person name="Huo Y.-Y."/>
            <person name="Wang C.-S."/>
            <person name="Xu X.-W."/>
        </authorList>
    </citation>
    <scope>NUCLEOTIDE SEQUENCE [LARGE SCALE GENOMIC DNA]</scope>
    <source>
        <strain evidence="5 6">KCTC 22672</strain>
    </source>
</reference>
<dbReference type="Pfam" id="PF02397">
    <property type="entry name" value="Bac_transf"/>
    <property type="match status" value="1"/>
</dbReference>
<evidence type="ECO:0000256" key="1">
    <source>
        <dbReference type="ARBA" id="ARBA00006464"/>
    </source>
</evidence>
<dbReference type="STRING" id="692370.A6F68_00343"/>
<dbReference type="GO" id="GO:0000271">
    <property type="term" value="P:polysaccharide biosynthetic process"/>
    <property type="evidence" value="ECO:0007669"/>
    <property type="project" value="UniProtKB-KW"/>
</dbReference>
<keyword evidence="3" id="KW-0472">Membrane</keyword>
<dbReference type="Proteomes" id="UP000092932">
    <property type="component" value="Chromosome"/>
</dbReference>
<gene>
    <name evidence="5" type="primary">wcaJ</name>
    <name evidence="5" type="ORF">A6F68_00343</name>
</gene>
<dbReference type="EC" id="2.7.8.31" evidence="5"/>
<dbReference type="RefSeq" id="WP_067675473.1">
    <property type="nucleotide sequence ID" value="NZ_CP016591.1"/>
</dbReference>
<feature type="transmembrane region" description="Helical" evidence="3">
    <location>
        <begin position="29"/>
        <end position="51"/>
    </location>
</feature>
<dbReference type="InterPro" id="IPR003362">
    <property type="entry name" value="Bact_transf"/>
</dbReference>